<accession>A0A814LVH4</accession>
<proteinExistence type="predicted"/>
<evidence type="ECO:0000313" key="1">
    <source>
        <dbReference type="EMBL" id="CAF0779691.1"/>
    </source>
</evidence>
<dbReference type="EMBL" id="CAJNOM010000112">
    <property type="protein sequence ID" value="CAF1071423.1"/>
    <property type="molecule type" value="Genomic_DNA"/>
</dbReference>
<dbReference type="EMBL" id="CAJNOI010000010">
    <property type="protein sequence ID" value="CAF0779691.1"/>
    <property type="molecule type" value="Genomic_DNA"/>
</dbReference>
<gene>
    <name evidence="1" type="ORF">BJG266_LOCUS4045</name>
    <name evidence="2" type="ORF">QVE165_LOCUS18712</name>
</gene>
<comment type="caution">
    <text evidence="2">The sequence shown here is derived from an EMBL/GenBank/DDBJ whole genome shotgun (WGS) entry which is preliminary data.</text>
</comment>
<evidence type="ECO:0000313" key="2">
    <source>
        <dbReference type="EMBL" id="CAF1071423.1"/>
    </source>
</evidence>
<name>A0A814LVH4_9BILA</name>
<dbReference type="Proteomes" id="UP000663877">
    <property type="component" value="Unassembled WGS sequence"/>
</dbReference>
<keyword evidence="3" id="KW-1185">Reference proteome</keyword>
<sequence length="71" mass="8302">MYPSLLIDKQLNSTFTIRLLNTGEDISEDLCRILHTFTVILLLISRYVSKLNLLDYFYSVFFGKNSIVSFF</sequence>
<protein>
    <submittedName>
        <fullName evidence="2">Uncharacterized protein</fullName>
    </submittedName>
</protein>
<evidence type="ECO:0000313" key="3">
    <source>
        <dbReference type="Proteomes" id="UP000663832"/>
    </source>
</evidence>
<dbReference type="Proteomes" id="UP000663832">
    <property type="component" value="Unassembled WGS sequence"/>
</dbReference>
<dbReference type="AlphaFoldDB" id="A0A814LVH4"/>
<reference evidence="2" key="1">
    <citation type="submission" date="2021-02" db="EMBL/GenBank/DDBJ databases">
        <authorList>
            <person name="Nowell W R."/>
        </authorList>
    </citation>
    <scope>NUCLEOTIDE SEQUENCE</scope>
</reference>
<organism evidence="2 3">
    <name type="scientific">Adineta steineri</name>
    <dbReference type="NCBI Taxonomy" id="433720"/>
    <lineage>
        <taxon>Eukaryota</taxon>
        <taxon>Metazoa</taxon>
        <taxon>Spiralia</taxon>
        <taxon>Gnathifera</taxon>
        <taxon>Rotifera</taxon>
        <taxon>Eurotatoria</taxon>
        <taxon>Bdelloidea</taxon>
        <taxon>Adinetida</taxon>
        <taxon>Adinetidae</taxon>
        <taxon>Adineta</taxon>
    </lineage>
</organism>